<evidence type="ECO:0000256" key="4">
    <source>
        <dbReference type="ARBA" id="ARBA00022475"/>
    </source>
</evidence>
<keyword evidence="4" id="KW-1003">Cell membrane</keyword>
<dbReference type="EMBL" id="CM018043">
    <property type="protein sequence ID" value="KAA8530251.1"/>
    <property type="molecule type" value="Genomic_DNA"/>
</dbReference>
<dbReference type="GO" id="GO:0005886">
    <property type="term" value="C:plasma membrane"/>
    <property type="evidence" value="ECO:0007669"/>
    <property type="project" value="UniProtKB-SubCell"/>
</dbReference>
<feature type="transmembrane region" description="Helical" evidence="11">
    <location>
        <begin position="20"/>
        <end position="42"/>
    </location>
</feature>
<evidence type="ECO:0000256" key="3">
    <source>
        <dbReference type="ARBA" id="ARBA00022448"/>
    </source>
</evidence>
<keyword evidence="8 11" id="KW-1133">Transmembrane helix</keyword>
<protein>
    <recommendedName>
        <fullName evidence="14">Bidirectional sugar transporter SWEET</fullName>
    </recommendedName>
</protein>
<evidence type="ECO:0008006" key="14">
    <source>
        <dbReference type="Google" id="ProtNLM"/>
    </source>
</evidence>
<keyword evidence="9 11" id="KW-0472">Membrane</keyword>
<evidence type="ECO:0000256" key="1">
    <source>
        <dbReference type="ARBA" id="ARBA00004651"/>
    </source>
</evidence>
<name>A0A5J5AMF2_9ASTE</name>
<dbReference type="OrthoDB" id="409725at2759"/>
<reference evidence="12 13" key="1">
    <citation type="submission" date="2019-09" db="EMBL/GenBank/DDBJ databases">
        <title>A chromosome-level genome assembly of the Chinese tupelo Nyssa sinensis.</title>
        <authorList>
            <person name="Yang X."/>
            <person name="Kang M."/>
            <person name="Yang Y."/>
            <person name="Xiong H."/>
            <person name="Wang M."/>
            <person name="Zhang Z."/>
            <person name="Wang Z."/>
            <person name="Wu H."/>
            <person name="Ma T."/>
            <person name="Liu J."/>
            <person name="Xi Z."/>
        </authorList>
    </citation>
    <scope>NUCLEOTIDE SEQUENCE [LARGE SCALE GENOMIC DNA]</scope>
    <source>
        <strain evidence="12">J267</strain>
        <tissue evidence="12">Leaf</tissue>
    </source>
</reference>
<keyword evidence="13" id="KW-1185">Reference proteome</keyword>
<evidence type="ECO:0000256" key="6">
    <source>
        <dbReference type="ARBA" id="ARBA00022692"/>
    </source>
</evidence>
<dbReference type="Pfam" id="PF03083">
    <property type="entry name" value="MtN3_slv"/>
    <property type="match status" value="2"/>
</dbReference>
<dbReference type="FunFam" id="1.20.1280.290:FF:000002">
    <property type="entry name" value="Bidirectional sugar transporter SWEET"/>
    <property type="match status" value="1"/>
</dbReference>
<evidence type="ECO:0000256" key="9">
    <source>
        <dbReference type="ARBA" id="ARBA00023136"/>
    </source>
</evidence>
<dbReference type="GO" id="GO:0051119">
    <property type="term" value="F:sugar transmembrane transporter activity"/>
    <property type="evidence" value="ECO:0007669"/>
    <property type="project" value="InterPro"/>
</dbReference>
<feature type="transmembrane region" description="Helical" evidence="11">
    <location>
        <begin position="81"/>
        <end position="103"/>
    </location>
</feature>
<evidence type="ECO:0000313" key="13">
    <source>
        <dbReference type="Proteomes" id="UP000325577"/>
    </source>
</evidence>
<sequence>MNCMLWVLYGLPIVHPDSILVVTINGLGLVMELIYIPIYFVYADKKGRLKVISWIFMEVVFVAIVAGCTLSLLHTTARRSAVVGSLCIIFTALLYISPLTIIAKVIKTKSVKYMPFYLSLASFLSGIIWLTYALIKFDIYLVAGNGLGVLSGIVQLILYACYYKSTPKDDEEKPQIADP</sequence>
<keyword evidence="6 11" id="KW-0812">Transmembrane</keyword>
<dbReference type="InterPro" id="IPR047664">
    <property type="entry name" value="SWEET"/>
</dbReference>
<evidence type="ECO:0000256" key="2">
    <source>
        <dbReference type="ARBA" id="ARBA00007809"/>
    </source>
</evidence>
<evidence type="ECO:0000256" key="11">
    <source>
        <dbReference type="SAM" id="Phobius"/>
    </source>
</evidence>
<evidence type="ECO:0000256" key="7">
    <source>
        <dbReference type="ARBA" id="ARBA00022737"/>
    </source>
</evidence>
<organism evidence="12 13">
    <name type="scientific">Nyssa sinensis</name>
    <dbReference type="NCBI Taxonomy" id="561372"/>
    <lineage>
        <taxon>Eukaryota</taxon>
        <taxon>Viridiplantae</taxon>
        <taxon>Streptophyta</taxon>
        <taxon>Embryophyta</taxon>
        <taxon>Tracheophyta</taxon>
        <taxon>Spermatophyta</taxon>
        <taxon>Magnoliopsida</taxon>
        <taxon>eudicotyledons</taxon>
        <taxon>Gunneridae</taxon>
        <taxon>Pentapetalae</taxon>
        <taxon>asterids</taxon>
        <taxon>Cornales</taxon>
        <taxon>Nyssaceae</taxon>
        <taxon>Nyssa</taxon>
    </lineage>
</organism>
<keyword evidence="3" id="KW-0813">Transport</keyword>
<evidence type="ECO:0000256" key="5">
    <source>
        <dbReference type="ARBA" id="ARBA00022597"/>
    </source>
</evidence>
<dbReference type="Proteomes" id="UP000325577">
    <property type="component" value="Linkage Group LG2"/>
</dbReference>
<dbReference type="PANTHER" id="PTHR10791:SF30">
    <property type="entry name" value="SUGAR TRANSPORTER SWEET1"/>
    <property type="match status" value="1"/>
</dbReference>
<dbReference type="InterPro" id="IPR004316">
    <property type="entry name" value="SWEET_rpt"/>
</dbReference>
<dbReference type="Gene3D" id="1.20.1280.290">
    <property type="match status" value="2"/>
</dbReference>
<dbReference type="PANTHER" id="PTHR10791">
    <property type="entry name" value="RAG1-ACTIVATING PROTEIN 1"/>
    <property type="match status" value="1"/>
</dbReference>
<keyword evidence="5" id="KW-0762">Sugar transport</keyword>
<evidence type="ECO:0000256" key="8">
    <source>
        <dbReference type="ARBA" id="ARBA00022989"/>
    </source>
</evidence>
<comment type="subcellular location">
    <subcellularLocation>
        <location evidence="1">Cell membrane</location>
        <topology evidence="1">Multi-pass membrane protein</topology>
    </subcellularLocation>
</comment>
<evidence type="ECO:0000313" key="12">
    <source>
        <dbReference type="EMBL" id="KAA8530251.1"/>
    </source>
</evidence>
<keyword evidence="7" id="KW-0677">Repeat</keyword>
<comment type="function">
    <text evidence="10">Mediates both low-affinity uptake and efflux of sugar across the plasma membrane.</text>
</comment>
<feature type="transmembrane region" description="Helical" evidence="11">
    <location>
        <begin position="115"/>
        <end position="135"/>
    </location>
</feature>
<feature type="transmembrane region" description="Helical" evidence="11">
    <location>
        <begin position="54"/>
        <end position="75"/>
    </location>
</feature>
<gene>
    <name evidence="12" type="ORF">F0562_004960</name>
</gene>
<evidence type="ECO:0000256" key="10">
    <source>
        <dbReference type="ARBA" id="ARBA00037238"/>
    </source>
</evidence>
<feature type="transmembrane region" description="Helical" evidence="11">
    <location>
        <begin position="141"/>
        <end position="163"/>
    </location>
</feature>
<comment type="similarity">
    <text evidence="2">Belongs to the SWEET sugar transporter family.</text>
</comment>
<dbReference type="AlphaFoldDB" id="A0A5J5AMF2"/>
<accession>A0A5J5AMF2</accession>
<proteinExistence type="inferred from homology"/>
<dbReference type="GO" id="GO:0051260">
    <property type="term" value="P:protein homooligomerization"/>
    <property type="evidence" value="ECO:0007669"/>
    <property type="project" value="UniProtKB-ARBA"/>
</dbReference>